<accession>A0A941EFD7</accession>
<sequence length="161" mass="17362">MPPDAADPAAPYPARPGAISLIAFASRTRATLAWREVLEDPGPEPTIGVLAEILMATCAGQIHRANRILMSSHWTRLDDEMVGAYPASQTPLTAVAVAGVGERDRRAQDAGRGPARMLLTDRPTVTGYLYVLDPAPRAIDLYSAENGTWAARHRTRIAADY</sequence>
<evidence type="ECO:0000313" key="2">
    <source>
        <dbReference type="Proteomes" id="UP000676325"/>
    </source>
</evidence>
<dbReference type="EMBL" id="JAGSOH010000133">
    <property type="protein sequence ID" value="MBR7830446.1"/>
    <property type="molecule type" value="Genomic_DNA"/>
</dbReference>
<reference evidence="1" key="1">
    <citation type="submission" date="2021-04" db="EMBL/GenBank/DDBJ databases">
        <title>Genome based classification of Actinospica acidithermotolerans sp. nov., an actinobacterium isolated from an Indonesian hot spring.</title>
        <authorList>
            <person name="Kusuma A.B."/>
            <person name="Putra K.E."/>
            <person name="Nafisah S."/>
            <person name="Loh J."/>
            <person name="Nouioui I."/>
            <person name="Goodfellow M."/>
        </authorList>
    </citation>
    <scope>NUCLEOTIDE SEQUENCE</scope>
    <source>
        <strain evidence="1">MGRD01-02</strain>
    </source>
</reference>
<gene>
    <name evidence="1" type="ORF">KDK95_29365</name>
</gene>
<dbReference type="AlphaFoldDB" id="A0A941EFD7"/>
<organism evidence="1 2">
    <name type="scientific">Actinospica acidithermotolerans</name>
    <dbReference type="NCBI Taxonomy" id="2828514"/>
    <lineage>
        <taxon>Bacteria</taxon>
        <taxon>Bacillati</taxon>
        <taxon>Actinomycetota</taxon>
        <taxon>Actinomycetes</taxon>
        <taxon>Catenulisporales</taxon>
        <taxon>Actinospicaceae</taxon>
        <taxon>Actinospica</taxon>
    </lineage>
</organism>
<keyword evidence="2" id="KW-1185">Reference proteome</keyword>
<dbReference type="Proteomes" id="UP000676325">
    <property type="component" value="Unassembled WGS sequence"/>
</dbReference>
<dbReference type="RefSeq" id="WP_212521572.1">
    <property type="nucleotide sequence ID" value="NZ_JAGSOH010000133.1"/>
</dbReference>
<protein>
    <submittedName>
        <fullName evidence="1">Uncharacterized protein</fullName>
    </submittedName>
</protein>
<proteinExistence type="predicted"/>
<evidence type="ECO:0000313" key="1">
    <source>
        <dbReference type="EMBL" id="MBR7830446.1"/>
    </source>
</evidence>
<comment type="caution">
    <text evidence="1">The sequence shown here is derived from an EMBL/GenBank/DDBJ whole genome shotgun (WGS) entry which is preliminary data.</text>
</comment>
<name>A0A941EFD7_9ACTN</name>